<sequence length="95" mass="10865">MEARKDKCGLYLIQTAYVHQLLKRGDMFNTKLIYTPVSIGKPLYADDSVSSSKLQQSHIGRLLNEYYDILKDMQTWTVCCRVWCVLGQESSGITV</sequence>
<dbReference type="EMBL" id="JBBNAG010000001">
    <property type="protein sequence ID" value="KAK9164826.1"/>
    <property type="molecule type" value="Genomic_DNA"/>
</dbReference>
<protein>
    <submittedName>
        <fullName evidence="1">Uncharacterized protein</fullName>
    </submittedName>
</protein>
<accession>A0AAP0L5K3</accession>
<name>A0AAP0L5K3_9MAGN</name>
<dbReference type="Proteomes" id="UP001419268">
    <property type="component" value="Unassembled WGS sequence"/>
</dbReference>
<evidence type="ECO:0000313" key="1">
    <source>
        <dbReference type="EMBL" id="KAK9164826.1"/>
    </source>
</evidence>
<gene>
    <name evidence="1" type="ORF">Scep_000017</name>
</gene>
<proteinExistence type="predicted"/>
<evidence type="ECO:0000313" key="2">
    <source>
        <dbReference type="Proteomes" id="UP001419268"/>
    </source>
</evidence>
<organism evidence="1 2">
    <name type="scientific">Stephania cephalantha</name>
    <dbReference type="NCBI Taxonomy" id="152367"/>
    <lineage>
        <taxon>Eukaryota</taxon>
        <taxon>Viridiplantae</taxon>
        <taxon>Streptophyta</taxon>
        <taxon>Embryophyta</taxon>
        <taxon>Tracheophyta</taxon>
        <taxon>Spermatophyta</taxon>
        <taxon>Magnoliopsida</taxon>
        <taxon>Ranunculales</taxon>
        <taxon>Menispermaceae</taxon>
        <taxon>Menispermoideae</taxon>
        <taxon>Cissampelideae</taxon>
        <taxon>Stephania</taxon>
    </lineage>
</organism>
<dbReference type="AlphaFoldDB" id="A0AAP0L5K3"/>
<comment type="caution">
    <text evidence="1">The sequence shown here is derived from an EMBL/GenBank/DDBJ whole genome shotgun (WGS) entry which is preliminary data.</text>
</comment>
<reference evidence="1 2" key="1">
    <citation type="submission" date="2024-01" db="EMBL/GenBank/DDBJ databases">
        <title>Genome assemblies of Stephania.</title>
        <authorList>
            <person name="Yang L."/>
        </authorList>
    </citation>
    <scope>NUCLEOTIDE SEQUENCE [LARGE SCALE GENOMIC DNA]</scope>
    <source>
        <strain evidence="1">JXDWG</strain>
        <tissue evidence="1">Leaf</tissue>
    </source>
</reference>
<keyword evidence="2" id="KW-1185">Reference proteome</keyword>